<name>A0A383EK65_9ZZZZ</name>
<dbReference type="GO" id="GO:0000166">
    <property type="term" value="F:nucleotide binding"/>
    <property type="evidence" value="ECO:0007669"/>
    <property type="project" value="InterPro"/>
</dbReference>
<evidence type="ECO:0000259" key="1">
    <source>
        <dbReference type="Pfam" id="PF01408"/>
    </source>
</evidence>
<sequence length="168" mass="17657">MKQSKSTQKNDSRLDRRGFLKSSSAIAGGAAALGSLSIERGAFAQASDTVKVALVGCGGRGSGAADQALSTAGDVKLVAMADAFRDRMDGSHKGLERKHGLKADVKEENKFIGFDAYKKAISMADVVVLATPPGFRPIHFAEAIKQGKHVFMEKPVAVDGKGVRQVLA</sequence>
<reference evidence="2" key="1">
    <citation type="submission" date="2018-05" db="EMBL/GenBank/DDBJ databases">
        <authorList>
            <person name="Lanie J.A."/>
            <person name="Ng W.-L."/>
            <person name="Kazmierczak K.M."/>
            <person name="Andrzejewski T.M."/>
            <person name="Davidsen T.M."/>
            <person name="Wayne K.J."/>
            <person name="Tettelin H."/>
            <person name="Glass J.I."/>
            <person name="Rusch D."/>
            <person name="Podicherti R."/>
            <person name="Tsui H.-C.T."/>
            <person name="Winkler M.E."/>
        </authorList>
    </citation>
    <scope>NUCLEOTIDE SEQUENCE</scope>
</reference>
<dbReference type="InterPro" id="IPR019546">
    <property type="entry name" value="TAT_signal_bac_arc"/>
</dbReference>
<protein>
    <recommendedName>
        <fullName evidence="1">Gfo/Idh/MocA-like oxidoreductase N-terminal domain-containing protein</fullName>
    </recommendedName>
</protein>
<dbReference type="EMBL" id="UINC01226522">
    <property type="protein sequence ID" value="SVE57039.1"/>
    <property type="molecule type" value="Genomic_DNA"/>
</dbReference>
<dbReference type="InterPro" id="IPR036291">
    <property type="entry name" value="NAD(P)-bd_dom_sf"/>
</dbReference>
<gene>
    <name evidence="2" type="ORF">METZ01_LOCUS509893</name>
</gene>
<proteinExistence type="predicted"/>
<dbReference type="PROSITE" id="PS51318">
    <property type="entry name" value="TAT"/>
    <property type="match status" value="1"/>
</dbReference>
<dbReference type="NCBIfam" id="TIGR01409">
    <property type="entry name" value="TAT_signal_seq"/>
    <property type="match status" value="1"/>
</dbReference>
<accession>A0A383EK65</accession>
<dbReference type="PANTHER" id="PTHR43818:SF5">
    <property type="entry name" value="OXIDOREDUCTASE FAMILY PROTEIN"/>
    <property type="match status" value="1"/>
</dbReference>
<dbReference type="SUPFAM" id="SSF51735">
    <property type="entry name" value="NAD(P)-binding Rossmann-fold domains"/>
    <property type="match status" value="1"/>
</dbReference>
<feature type="non-terminal residue" evidence="2">
    <location>
        <position position="168"/>
    </location>
</feature>
<organism evidence="2">
    <name type="scientific">marine metagenome</name>
    <dbReference type="NCBI Taxonomy" id="408172"/>
    <lineage>
        <taxon>unclassified sequences</taxon>
        <taxon>metagenomes</taxon>
        <taxon>ecological metagenomes</taxon>
    </lineage>
</organism>
<evidence type="ECO:0000313" key="2">
    <source>
        <dbReference type="EMBL" id="SVE57039.1"/>
    </source>
</evidence>
<dbReference type="InterPro" id="IPR050463">
    <property type="entry name" value="Gfo/Idh/MocA_oxidrdct_glycsds"/>
</dbReference>
<dbReference type="InterPro" id="IPR006311">
    <property type="entry name" value="TAT_signal"/>
</dbReference>
<dbReference type="PANTHER" id="PTHR43818">
    <property type="entry name" value="BCDNA.GH03377"/>
    <property type="match status" value="1"/>
</dbReference>
<dbReference type="AlphaFoldDB" id="A0A383EK65"/>
<dbReference type="Gene3D" id="3.40.50.720">
    <property type="entry name" value="NAD(P)-binding Rossmann-like Domain"/>
    <property type="match status" value="1"/>
</dbReference>
<dbReference type="Pfam" id="PF01408">
    <property type="entry name" value="GFO_IDH_MocA"/>
    <property type="match status" value="1"/>
</dbReference>
<dbReference type="InterPro" id="IPR000683">
    <property type="entry name" value="Gfo/Idh/MocA-like_OxRdtase_N"/>
</dbReference>
<feature type="domain" description="Gfo/Idh/MocA-like oxidoreductase N-terminal" evidence="1">
    <location>
        <begin position="51"/>
        <end position="165"/>
    </location>
</feature>